<dbReference type="Proteomes" id="UP001190926">
    <property type="component" value="Unassembled WGS sequence"/>
</dbReference>
<protein>
    <submittedName>
        <fullName evidence="1">Uncharacterized protein</fullName>
    </submittedName>
</protein>
<keyword evidence="2" id="KW-1185">Reference proteome</keyword>
<dbReference type="PANTHER" id="PTHR23272:SF182">
    <property type="entry name" value="OS09G0381850 PROTEIN"/>
    <property type="match status" value="1"/>
</dbReference>
<accession>A0AAD4NWL0</accession>
<comment type="caution">
    <text evidence="1">The sequence shown here is derived from an EMBL/GenBank/DDBJ whole genome shotgun (WGS) entry which is preliminary data.</text>
</comment>
<dbReference type="AlphaFoldDB" id="A0AAD4NWL0"/>
<evidence type="ECO:0000313" key="2">
    <source>
        <dbReference type="Proteomes" id="UP001190926"/>
    </source>
</evidence>
<organism evidence="1 2">
    <name type="scientific">Perilla frutescens var. hirtella</name>
    <name type="common">Perilla citriodora</name>
    <name type="synonym">Perilla setoyensis</name>
    <dbReference type="NCBI Taxonomy" id="608512"/>
    <lineage>
        <taxon>Eukaryota</taxon>
        <taxon>Viridiplantae</taxon>
        <taxon>Streptophyta</taxon>
        <taxon>Embryophyta</taxon>
        <taxon>Tracheophyta</taxon>
        <taxon>Spermatophyta</taxon>
        <taxon>Magnoliopsida</taxon>
        <taxon>eudicotyledons</taxon>
        <taxon>Gunneridae</taxon>
        <taxon>Pentapetalae</taxon>
        <taxon>asterids</taxon>
        <taxon>lamiids</taxon>
        <taxon>Lamiales</taxon>
        <taxon>Lamiaceae</taxon>
        <taxon>Nepetoideae</taxon>
        <taxon>Elsholtzieae</taxon>
        <taxon>Perilla</taxon>
    </lineage>
</organism>
<name>A0AAD4NWL0_PERFH</name>
<dbReference type="InterPro" id="IPR012337">
    <property type="entry name" value="RNaseH-like_sf"/>
</dbReference>
<reference evidence="1 2" key="1">
    <citation type="journal article" date="2021" name="Nat. Commun.">
        <title>Incipient diploidization of the medicinal plant Perilla within 10,000 years.</title>
        <authorList>
            <person name="Zhang Y."/>
            <person name="Shen Q."/>
            <person name="Leng L."/>
            <person name="Zhang D."/>
            <person name="Chen S."/>
            <person name="Shi Y."/>
            <person name="Ning Z."/>
            <person name="Chen S."/>
        </authorList>
    </citation>
    <scope>NUCLEOTIDE SEQUENCE [LARGE SCALE GENOMIC DNA]</scope>
    <source>
        <strain evidence="2">cv. PC099</strain>
    </source>
</reference>
<gene>
    <name evidence="1" type="ORF">C2S53_018347</name>
</gene>
<dbReference type="EMBL" id="SDAM02029640">
    <property type="protein sequence ID" value="KAH6755077.1"/>
    <property type="molecule type" value="Genomic_DNA"/>
</dbReference>
<evidence type="ECO:0000313" key="1">
    <source>
        <dbReference type="EMBL" id="KAH6755077.1"/>
    </source>
</evidence>
<dbReference type="SUPFAM" id="SSF53098">
    <property type="entry name" value="Ribonuclease H-like"/>
    <property type="match status" value="1"/>
</dbReference>
<sequence length="123" mass="14559">MLSATLEFKDVFPRYQQRDVSYTSLPSEEEWRKVQVICKFLGEFEELTKLISGSKYPTANLFLPELVLIKNLLKEKSQETFMVVFVTTIREILRTLYRDWLRARYGIKAKSRDKDSIKEITLT</sequence>
<proteinExistence type="predicted"/>
<dbReference type="PANTHER" id="PTHR23272">
    <property type="entry name" value="BED FINGER-RELATED"/>
    <property type="match status" value="1"/>
</dbReference>